<dbReference type="Proteomes" id="UP000234778">
    <property type="component" value="Unassembled WGS sequence"/>
</dbReference>
<name>A0A2I1KSK4_9ACTO</name>
<dbReference type="AlphaFoldDB" id="A0A2I1KSK4"/>
<organism evidence="2 3">
    <name type="scientific">Actinomyces urogenitalis</name>
    <dbReference type="NCBI Taxonomy" id="103621"/>
    <lineage>
        <taxon>Bacteria</taxon>
        <taxon>Bacillati</taxon>
        <taxon>Actinomycetota</taxon>
        <taxon>Actinomycetes</taxon>
        <taxon>Actinomycetales</taxon>
        <taxon>Actinomycetaceae</taxon>
        <taxon>Actinomyces</taxon>
    </lineage>
</organism>
<feature type="region of interest" description="Disordered" evidence="1">
    <location>
        <begin position="1"/>
        <end position="31"/>
    </location>
</feature>
<sequence length="62" mass="6084">MLLVTGTTSGALSGVMGSGSPQPREALASTKYCPGGSASMEMGIQPSAVAPVRLAGAMILMS</sequence>
<reference evidence="2 3" key="1">
    <citation type="submission" date="2017-12" db="EMBL/GenBank/DDBJ databases">
        <title>Phylogenetic diversity of female urinary microbiome.</title>
        <authorList>
            <person name="Thomas-White K."/>
            <person name="Wolfe A.J."/>
        </authorList>
    </citation>
    <scope>NUCLEOTIDE SEQUENCE [LARGE SCALE GENOMIC DNA]</scope>
    <source>
        <strain evidence="2 3">UMB0319</strain>
    </source>
</reference>
<evidence type="ECO:0000256" key="1">
    <source>
        <dbReference type="SAM" id="MobiDB-lite"/>
    </source>
</evidence>
<proteinExistence type="predicted"/>
<protein>
    <submittedName>
        <fullName evidence="2">Uncharacterized protein</fullName>
    </submittedName>
</protein>
<evidence type="ECO:0000313" key="3">
    <source>
        <dbReference type="Proteomes" id="UP000234778"/>
    </source>
</evidence>
<dbReference type="EMBL" id="PKHA01000006">
    <property type="protein sequence ID" value="PKY98605.1"/>
    <property type="molecule type" value="Genomic_DNA"/>
</dbReference>
<comment type="caution">
    <text evidence="2">The sequence shown here is derived from an EMBL/GenBank/DDBJ whole genome shotgun (WGS) entry which is preliminary data.</text>
</comment>
<feature type="compositionally biased region" description="Polar residues" evidence="1">
    <location>
        <begin position="1"/>
        <end position="11"/>
    </location>
</feature>
<evidence type="ECO:0000313" key="2">
    <source>
        <dbReference type="EMBL" id="PKY98605.1"/>
    </source>
</evidence>
<gene>
    <name evidence="2" type="ORF">CYJ26_07275</name>
</gene>
<accession>A0A2I1KSK4</accession>